<dbReference type="GO" id="GO:0016020">
    <property type="term" value="C:membrane"/>
    <property type="evidence" value="ECO:0007669"/>
    <property type="project" value="UniProtKB-SubCell"/>
</dbReference>
<dbReference type="InterPro" id="IPR035595">
    <property type="entry name" value="UDP_glycos_trans_CS"/>
</dbReference>
<keyword evidence="6" id="KW-1185">Reference proteome</keyword>
<evidence type="ECO:0000256" key="5">
    <source>
        <dbReference type="RuleBase" id="RU362059"/>
    </source>
</evidence>
<name>A0A8B7NHL7_HYAAZ</name>
<dbReference type="EC" id="2.4.1.17" evidence="5"/>
<comment type="subcellular location">
    <subcellularLocation>
        <location evidence="5">Membrane</location>
        <topology evidence="5">Single-pass membrane protein</topology>
    </subcellularLocation>
</comment>
<dbReference type="OMA" id="HVNSANI"/>
<dbReference type="Proteomes" id="UP000694843">
    <property type="component" value="Unplaced"/>
</dbReference>
<feature type="chain" id="PRO_5034938850" description="UDP-glucuronosyltransferase" evidence="5">
    <location>
        <begin position="20"/>
        <end position="454"/>
    </location>
</feature>
<dbReference type="InterPro" id="IPR002213">
    <property type="entry name" value="UDP_glucos_trans"/>
</dbReference>
<keyword evidence="5" id="KW-0812">Transmembrane</keyword>
<evidence type="ECO:0000313" key="6">
    <source>
        <dbReference type="Proteomes" id="UP000694843"/>
    </source>
</evidence>
<gene>
    <name evidence="7" type="primary">LOC108670180</name>
</gene>
<dbReference type="GO" id="GO:0015020">
    <property type="term" value="F:glucuronosyltransferase activity"/>
    <property type="evidence" value="ECO:0007669"/>
    <property type="project" value="UniProtKB-EC"/>
</dbReference>
<accession>A0A8B7NHL7</accession>
<comment type="catalytic activity">
    <reaction evidence="5">
        <text>glucuronate acceptor + UDP-alpha-D-glucuronate = acceptor beta-D-glucuronoside + UDP + H(+)</text>
        <dbReference type="Rhea" id="RHEA:21032"/>
        <dbReference type="ChEBI" id="CHEBI:15378"/>
        <dbReference type="ChEBI" id="CHEBI:58052"/>
        <dbReference type="ChEBI" id="CHEBI:58223"/>
        <dbReference type="ChEBI" id="CHEBI:132367"/>
        <dbReference type="ChEBI" id="CHEBI:132368"/>
        <dbReference type="EC" id="2.4.1.17"/>
    </reaction>
</comment>
<organism evidence="6 7">
    <name type="scientific">Hyalella azteca</name>
    <name type="common">Amphipod</name>
    <dbReference type="NCBI Taxonomy" id="294128"/>
    <lineage>
        <taxon>Eukaryota</taxon>
        <taxon>Metazoa</taxon>
        <taxon>Ecdysozoa</taxon>
        <taxon>Arthropoda</taxon>
        <taxon>Crustacea</taxon>
        <taxon>Multicrustacea</taxon>
        <taxon>Malacostraca</taxon>
        <taxon>Eumalacostraca</taxon>
        <taxon>Peracarida</taxon>
        <taxon>Amphipoda</taxon>
        <taxon>Senticaudata</taxon>
        <taxon>Talitrida</taxon>
        <taxon>Talitroidea</taxon>
        <taxon>Hyalellidae</taxon>
        <taxon>Hyalella</taxon>
    </lineage>
</organism>
<evidence type="ECO:0000256" key="4">
    <source>
        <dbReference type="RuleBase" id="RU003718"/>
    </source>
</evidence>
<dbReference type="FunFam" id="3.40.50.2000:FF:000050">
    <property type="entry name" value="UDP-glucuronosyltransferase"/>
    <property type="match status" value="1"/>
</dbReference>
<keyword evidence="5" id="KW-0472">Membrane</keyword>
<dbReference type="PROSITE" id="PS00375">
    <property type="entry name" value="UDPGT"/>
    <property type="match status" value="1"/>
</dbReference>
<comment type="similarity">
    <text evidence="1 4">Belongs to the UDP-glycosyltransferase family.</text>
</comment>
<dbReference type="InterPro" id="IPR050271">
    <property type="entry name" value="UDP-glycosyltransferase"/>
</dbReference>
<dbReference type="GeneID" id="108670180"/>
<dbReference type="PANTHER" id="PTHR48043">
    <property type="entry name" value="EG:EG0003.4 PROTEIN-RELATED"/>
    <property type="match status" value="1"/>
</dbReference>
<dbReference type="Pfam" id="PF00201">
    <property type="entry name" value="UDPGT"/>
    <property type="match status" value="1"/>
</dbReference>
<protein>
    <recommendedName>
        <fullName evidence="5">UDP-glucuronosyltransferase</fullName>
        <ecNumber evidence="5">2.4.1.17</ecNumber>
    </recommendedName>
</protein>
<dbReference type="SUPFAM" id="SSF53756">
    <property type="entry name" value="UDP-Glycosyltransferase/glycogen phosphorylase"/>
    <property type="match status" value="1"/>
</dbReference>
<dbReference type="CDD" id="cd03784">
    <property type="entry name" value="GT1_Gtf-like"/>
    <property type="match status" value="1"/>
</dbReference>
<evidence type="ECO:0000256" key="2">
    <source>
        <dbReference type="ARBA" id="ARBA00022676"/>
    </source>
</evidence>
<dbReference type="PANTHER" id="PTHR48043:SF159">
    <property type="entry name" value="EG:EG0003.4 PROTEIN-RELATED"/>
    <property type="match status" value="1"/>
</dbReference>
<feature type="signal peptide" evidence="5">
    <location>
        <begin position="1"/>
        <end position="19"/>
    </location>
</feature>
<evidence type="ECO:0000256" key="3">
    <source>
        <dbReference type="ARBA" id="ARBA00022679"/>
    </source>
</evidence>
<keyword evidence="3 4" id="KW-0808">Transferase</keyword>
<dbReference type="Gene3D" id="3.40.50.2000">
    <property type="entry name" value="Glycogen Phosphorylase B"/>
    <property type="match status" value="2"/>
</dbReference>
<dbReference type="OrthoDB" id="5835829at2759"/>
<evidence type="ECO:0000256" key="1">
    <source>
        <dbReference type="ARBA" id="ARBA00009995"/>
    </source>
</evidence>
<reference evidence="7" key="1">
    <citation type="submission" date="2025-08" db="UniProtKB">
        <authorList>
            <consortium name="RefSeq"/>
        </authorList>
    </citation>
    <scope>IDENTIFICATION</scope>
    <source>
        <tissue evidence="7">Whole organism</tissue>
    </source>
</reference>
<keyword evidence="5" id="KW-0732">Signal</keyword>
<sequence>MFREVLITCLLAVSMSVHGALEAPERSYDILMLLPCASKSHRNVFMPLATALTQRGHKVTMLSALPPADNNPDITYVDHGLKHFDHSDVNMFEATENESEMFKDFEIIFSALANEIYGVPTVWELYKNRHKFDLIIINHLFSEVNQLVVPTSVFHPRPLQKLFIYPRWDVFLESFYSILTLLNTHFSFGLPVPLLPNQVEVGGMHLRPAKPLPQDLDSFLSGTTPVVYMSLGSIARSSTIPPDAMNVIISVFAKLPYKVIWKYEEELSDIGPHVFIKKWMPQQDILAHPNVKVFISHCGLLGSQEAIYHQTPILGLPVFGDQPRNAMAWQNAGIAIHLQWKTLTEESFRNAIVELISNPKYQENVKRMSENFRDQISDPVERAVYWTEYVIRHHGALHLRSPAKDLTWTEFLFIDLIILLHVIFVLLFYILKKALKFCFQSKNKTYEKRKNKRE</sequence>
<dbReference type="AlphaFoldDB" id="A0A8B7NHL7"/>
<feature type="transmembrane region" description="Helical" evidence="5">
    <location>
        <begin position="411"/>
        <end position="431"/>
    </location>
</feature>
<dbReference type="RefSeq" id="XP_018013130.1">
    <property type="nucleotide sequence ID" value="XM_018157641.2"/>
</dbReference>
<keyword evidence="2 4" id="KW-0328">Glycosyltransferase</keyword>
<keyword evidence="5" id="KW-1133">Transmembrane helix</keyword>
<dbReference type="KEGG" id="hazt:108670180"/>
<evidence type="ECO:0000313" key="7">
    <source>
        <dbReference type="RefSeq" id="XP_018013130.1"/>
    </source>
</evidence>
<proteinExistence type="inferred from homology"/>